<dbReference type="Proteomes" id="UP000075573">
    <property type="component" value="Unassembled WGS sequence"/>
</dbReference>
<dbReference type="PATRIC" id="fig|442.7.peg.3420"/>
<feature type="region of interest" description="Disordered" evidence="1">
    <location>
        <begin position="349"/>
        <end position="410"/>
    </location>
</feature>
<evidence type="ECO:0000256" key="1">
    <source>
        <dbReference type="SAM" id="MobiDB-lite"/>
    </source>
</evidence>
<evidence type="ECO:0000313" key="4">
    <source>
        <dbReference type="Proteomes" id="UP000075573"/>
    </source>
</evidence>
<comment type="caution">
    <text evidence="3">The sequence shown here is derived from an EMBL/GenBank/DDBJ whole genome shotgun (WGS) entry which is preliminary data.</text>
</comment>
<protein>
    <recommendedName>
        <fullName evidence="2">DNA primase/polymerase bifunctional N-terminal domain-containing protein</fullName>
    </recommendedName>
</protein>
<proteinExistence type="predicted"/>
<dbReference type="RefSeq" id="WP_062497416.1">
    <property type="nucleotide sequence ID" value="NZ_LHZB01000118.1"/>
</dbReference>
<gene>
    <name evidence="3" type="ORF">AD929_13025</name>
</gene>
<dbReference type="Pfam" id="PF09250">
    <property type="entry name" value="Prim-Pol"/>
    <property type="match status" value="1"/>
</dbReference>
<organism evidence="3 4">
    <name type="scientific">Gluconobacter potus</name>
    <dbReference type="NCBI Taxonomy" id="2724927"/>
    <lineage>
        <taxon>Bacteria</taxon>
        <taxon>Pseudomonadati</taxon>
        <taxon>Pseudomonadota</taxon>
        <taxon>Alphaproteobacteria</taxon>
        <taxon>Acetobacterales</taxon>
        <taxon>Acetobacteraceae</taxon>
        <taxon>Gluconobacter</taxon>
    </lineage>
</organism>
<feature type="compositionally biased region" description="Low complexity" evidence="1">
    <location>
        <begin position="369"/>
        <end position="390"/>
    </location>
</feature>
<name>A0A149QSN5_9PROT</name>
<sequence length="1438" mass="158339">MAPGPNPDIDDLLQDNGQDATPAAFEQLYRPGENIFSDVSGVLVENGWSIFPQQREGKRLPGMVDGQIIEWTTTHNLVNERPTPAALAEWNQWCPTLNVACVFGPASGNTFALDIDVTEPGMSEAIEEMVIQHLGETPLRRQGRAPKIALIYRHEPDDPVPSISRHFEDRPGDGFEILGAGRLLTFYGIHHVTRRYFKWDIFHPANGLTPQDAPVVTSKAVEVLLHAIQERFPFAQATGMVAGADWTPDLSRGGSVAISGEWVERDGVIVDGREKYLTHLSFQVTVARANAILAEAARGDAALEVICAETAREVADIFAATALCNGRWRHSALYKTAYSKVTRVARQLREGKIQPGRPRRQASAVSTHAAPVSEPSASASSTPISSDVSSEASAAPRPRRTRMSLDDGGAVPDVQHVAGEGSAGLALSPSGNPEFSFLASERRQLKVEVVSQDPQANLEIPEDRSAIREDINVRLNDAISGFFDRVYAGLHAAVGIHRAGDDEAADRRRVEIVRAPTGAGKTSQTIRHIAEDPRTYQDQPTLDDDGNEVMERMPIVMLLPTYSNIAELRQRATLIGLDGTLDDAALRQAALDTGLIEESEVDIRLADIRRDALGCNTPEGVGPLKTMVYSGKIRAGCEMGEVVKRAMEAGIGTQGFCMSSRKNENGEKETTYCAFFEGCQAQAQRAQIAHSHVVFMPHNFLSLQLPDELKRVRCVIADERIHHLFLHTATFPSSVLTMDRRLPRLRQEDIENDLAPEDLLERRNDACDVVLEAIYTGECPGQKLYEMAGEHPGVAHWGLALVRAAARVCRSGLRRDTRIVPNMSLDDVEEICEQPLGSHLREELQMWEILDERIIALWRSELADTASRNAQEELTLLAPYGVDPRETARHEELAEDLARYRRRRQARGRYDARIQPVVDNMPPAPSAQDRIPMPDAEPEQLIRISWRSSPNWADTPTMLLDASAAPEVISKIWNLPPERIIDHNVAEDVGRTLNVRIVGVVDRTYSNSSLTSTAGAQVGDDVRAAVNLSRVRNALSAVSGLYGDGRVVVGTSIRLRQLVNNAWEAPVNSDWCHYGAMRGLDCFKNHAAAVSIGRMEVPTRVIDGLAASLTYDDDEPEEPFDILGTGYADEERTTPLRLPDAPQLIRMRNGATVALDVPRFPGRWARMMQAQYREEEILQFVGRLRPVYRAGRTPTWFALSSIIPEGLIVDELVSLDDLLTAESAGFWEASRSSGGIVSAEILRLAAPDLCPTQDAARGLMMAVGLDEAARSVTSRSGRGFAIMRWRQGTTMEWRTVFAMGSLGEEEARSRLTGHVENLCLAPGVEPEIEVVDWPPVQQAIVRGADGVDEGIGTMAQRRLAEQERQEYLGMYLMDSGSTRVSLPGSAPLWQLPDTTMPPLTPRQLASLISIKHEDGPVKVRRAVENGDYGSEEITDNVF</sequence>
<dbReference type="EMBL" id="LHZB01000118">
    <property type="protein sequence ID" value="KXV00127.1"/>
    <property type="molecule type" value="Genomic_DNA"/>
</dbReference>
<feature type="domain" description="DNA primase/polymerase bifunctional N-terminal" evidence="2">
    <location>
        <begin position="44"/>
        <end position="195"/>
    </location>
</feature>
<accession>A0A149QSN5</accession>
<dbReference type="InterPro" id="IPR015330">
    <property type="entry name" value="DNA_primase/pol_bifunc_N"/>
</dbReference>
<evidence type="ECO:0000313" key="3">
    <source>
        <dbReference type="EMBL" id="KXV00127.1"/>
    </source>
</evidence>
<evidence type="ECO:0000259" key="2">
    <source>
        <dbReference type="Pfam" id="PF09250"/>
    </source>
</evidence>
<reference evidence="3 4" key="1">
    <citation type="submission" date="2015-06" db="EMBL/GenBank/DDBJ databases">
        <title>Improved classification and identification of acetic acid bacteria using matrix-assisted laser desorption/ionization time-of-flight mass spectrometry; Gluconobacter nephelii and Gluconobacter uchimurae are later heterotypic synonyms of Gluconobacter japonicus and Gluconobacter oxydans, respectively.</title>
        <authorList>
            <person name="Li L."/>
            <person name="Cleenwerck I."/>
            <person name="De Vuyst L."/>
            <person name="Vandamme P."/>
        </authorList>
    </citation>
    <scope>NUCLEOTIDE SEQUENCE [LARGE SCALE GENOMIC DNA]</scope>
    <source>
        <strain evidence="3 4">LMG 1764</strain>
    </source>
</reference>